<dbReference type="FunFam" id="3.90.550.10:FF:000003">
    <property type="entry name" value="2-C-methyl-D-erythritol 4-phosphate cytidylyltransferase"/>
    <property type="match status" value="1"/>
</dbReference>
<dbReference type="Gene3D" id="3.90.550.10">
    <property type="entry name" value="Spore Coat Polysaccharide Biosynthesis Protein SpsA, Chain A"/>
    <property type="match status" value="1"/>
</dbReference>
<evidence type="ECO:0000256" key="1">
    <source>
        <dbReference type="ARBA" id="ARBA00022679"/>
    </source>
</evidence>
<dbReference type="UniPathway" id="UPA00056">
    <property type="reaction ID" value="UER00093"/>
</dbReference>
<dbReference type="InterPro" id="IPR001228">
    <property type="entry name" value="IspD"/>
</dbReference>
<comment type="pathway">
    <text evidence="4">Isoprenoid biosynthesis; isopentenyl diphosphate biosynthesis via DXP pathway; isopentenyl diphosphate from 1-deoxy-D-xylulose 5-phosphate: step 2/6.</text>
</comment>
<keyword evidence="1 4" id="KW-0808">Transferase</keyword>
<dbReference type="HAMAP" id="MF_00108">
    <property type="entry name" value="IspD"/>
    <property type="match status" value="1"/>
</dbReference>
<evidence type="ECO:0000256" key="4">
    <source>
        <dbReference type="HAMAP-Rule" id="MF_00108"/>
    </source>
</evidence>
<dbReference type="OrthoDB" id="9806837at2"/>
<dbReference type="PANTHER" id="PTHR32125:SF4">
    <property type="entry name" value="2-C-METHYL-D-ERYTHRITOL 4-PHOSPHATE CYTIDYLYLTRANSFERASE, CHLOROPLASTIC"/>
    <property type="match status" value="1"/>
</dbReference>
<evidence type="ECO:0000313" key="6">
    <source>
        <dbReference type="Proteomes" id="UP000187651"/>
    </source>
</evidence>
<accession>A0A1G9XBG3</accession>
<feature type="site" description="Positions MEP for the nucleophilic attack" evidence="4">
    <location>
        <position position="157"/>
    </location>
</feature>
<dbReference type="Proteomes" id="UP000187651">
    <property type="component" value="Unassembled WGS sequence"/>
</dbReference>
<feature type="site" description="Transition state stabilizer" evidence="4">
    <location>
        <position position="21"/>
    </location>
</feature>
<evidence type="ECO:0000256" key="2">
    <source>
        <dbReference type="ARBA" id="ARBA00022695"/>
    </source>
</evidence>
<sequence>MNYCILLSGGKGKRMGSNTPKQYLEILGHPLIYYSLKAFQESPLIDRIIIVSSPNYENYFKGIIKEYNFDKVYGIAKAGQERYDSVFSGLSMIPNADISDENVCLIHDGARPLVTTDIIENCVADALKYKASVAAVKAKDTIKVANKEGFAIKTPDRASLYQIQTPQSFGLKLVIDAYKKMYEAQETNGVTDDAMVVSKFAGVDSFLTESSYKNIKATTPEDLAIIECFLSKNKTD</sequence>
<dbReference type="GO" id="GO:0019288">
    <property type="term" value="P:isopentenyl diphosphate biosynthetic process, methylerythritol 4-phosphate pathway"/>
    <property type="evidence" value="ECO:0007669"/>
    <property type="project" value="UniProtKB-UniRule"/>
</dbReference>
<comment type="catalytic activity">
    <reaction evidence="4">
        <text>2-C-methyl-D-erythritol 4-phosphate + CTP + H(+) = 4-CDP-2-C-methyl-D-erythritol + diphosphate</text>
        <dbReference type="Rhea" id="RHEA:13429"/>
        <dbReference type="ChEBI" id="CHEBI:15378"/>
        <dbReference type="ChEBI" id="CHEBI:33019"/>
        <dbReference type="ChEBI" id="CHEBI:37563"/>
        <dbReference type="ChEBI" id="CHEBI:57823"/>
        <dbReference type="ChEBI" id="CHEBI:58262"/>
        <dbReference type="EC" id="2.7.7.60"/>
    </reaction>
</comment>
<dbReference type="GO" id="GO:0050518">
    <property type="term" value="F:2-C-methyl-D-erythritol 4-phosphate cytidylyltransferase activity"/>
    <property type="evidence" value="ECO:0007669"/>
    <property type="project" value="UniProtKB-UniRule"/>
</dbReference>
<dbReference type="AlphaFoldDB" id="A0A1G9XBG3"/>
<protein>
    <recommendedName>
        <fullName evidence="4">2-C-methyl-D-erythritol 4-phosphate cytidylyltransferase</fullName>
        <ecNumber evidence="4">2.7.7.60</ecNumber>
    </recommendedName>
    <alternativeName>
        <fullName evidence="4">4-diphosphocytidyl-2C-methyl-D-erythritol synthase</fullName>
    </alternativeName>
    <alternativeName>
        <fullName evidence="4">MEP cytidylyltransferase</fullName>
        <shortName evidence="4">MCT</shortName>
    </alternativeName>
</protein>
<gene>
    <name evidence="4" type="primary">ispD</name>
    <name evidence="5" type="ORF">SAMN05216544_1432</name>
</gene>
<dbReference type="EMBL" id="FNHZ01000004">
    <property type="protein sequence ID" value="SDM94017.1"/>
    <property type="molecule type" value="Genomic_DNA"/>
</dbReference>
<dbReference type="RefSeq" id="WP_074521576.1">
    <property type="nucleotide sequence ID" value="NZ_FNHZ01000004.1"/>
</dbReference>
<name>A0A1G9XBG3_9FIRM</name>
<comment type="similarity">
    <text evidence="4">Belongs to the IspD/TarI cytidylyltransferase family. IspD subfamily.</text>
</comment>
<dbReference type="InterPro" id="IPR034683">
    <property type="entry name" value="IspD/TarI"/>
</dbReference>
<feature type="site" description="Transition state stabilizer" evidence="4">
    <location>
        <position position="14"/>
    </location>
</feature>
<evidence type="ECO:0000256" key="3">
    <source>
        <dbReference type="ARBA" id="ARBA00023229"/>
    </source>
</evidence>
<feature type="site" description="Positions MEP for the nucleophilic attack" evidence="4">
    <location>
        <position position="216"/>
    </location>
</feature>
<evidence type="ECO:0000313" key="5">
    <source>
        <dbReference type="EMBL" id="SDM94017.1"/>
    </source>
</evidence>
<dbReference type="NCBIfam" id="NF001183">
    <property type="entry name" value="PRK00155.1-3"/>
    <property type="match status" value="1"/>
</dbReference>
<keyword evidence="6" id="KW-1185">Reference proteome</keyword>
<dbReference type="PANTHER" id="PTHR32125">
    <property type="entry name" value="2-C-METHYL-D-ERYTHRITOL 4-PHOSPHATE CYTIDYLYLTRANSFERASE, CHLOROPLASTIC"/>
    <property type="match status" value="1"/>
</dbReference>
<reference evidence="6" key="1">
    <citation type="submission" date="2016-10" db="EMBL/GenBank/DDBJ databases">
        <authorList>
            <person name="Varghese N."/>
            <person name="Submissions S."/>
        </authorList>
    </citation>
    <scope>NUCLEOTIDE SEQUENCE [LARGE SCALE GENOMIC DNA]</scope>
    <source>
        <strain evidence="6">M83</strain>
    </source>
</reference>
<dbReference type="NCBIfam" id="TIGR00453">
    <property type="entry name" value="ispD"/>
    <property type="match status" value="1"/>
</dbReference>
<proteinExistence type="inferred from homology"/>
<dbReference type="InterPro" id="IPR050088">
    <property type="entry name" value="IspD/TarI_cytidylyltransf_bact"/>
</dbReference>
<dbReference type="SUPFAM" id="SSF53448">
    <property type="entry name" value="Nucleotide-diphospho-sugar transferases"/>
    <property type="match status" value="1"/>
</dbReference>
<keyword evidence="3 4" id="KW-0414">Isoprene biosynthesis</keyword>
<keyword evidence="2 4" id="KW-0548">Nucleotidyltransferase</keyword>
<dbReference type="Pfam" id="PF01128">
    <property type="entry name" value="IspD"/>
    <property type="match status" value="1"/>
</dbReference>
<comment type="function">
    <text evidence="4">Catalyzes the formation of 4-diphosphocytidyl-2-C-methyl-D-erythritol from CTP and 2-C-methyl-D-erythritol 4-phosphate (MEP).</text>
</comment>
<dbReference type="InterPro" id="IPR029044">
    <property type="entry name" value="Nucleotide-diphossugar_trans"/>
</dbReference>
<dbReference type="EC" id="2.7.7.60" evidence="4"/>
<dbReference type="CDD" id="cd02516">
    <property type="entry name" value="CDP-ME_synthetase"/>
    <property type="match status" value="1"/>
</dbReference>
<organism evidence="5 6">
    <name type="scientific">Lachnospira pectinoschiza</name>
    <dbReference type="NCBI Taxonomy" id="28052"/>
    <lineage>
        <taxon>Bacteria</taxon>
        <taxon>Bacillati</taxon>
        <taxon>Bacillota</taxon>
        <taxon>Clostridia</taxon>
        <taxon>Lachnospirales</taxon>
        <taxon>Lachnospiraceae</taxon>
        <taxon>Lachnospira</taxon>
    </lineage>
</organism>